<name>A0A928DNM3_9BACT</name>
<dbReference type="Gene3D" id="3.40.50.1000">
    <property type="entry name" value="HAD superfamily/HAD-like"/>
    <property type="match status" value="1"/>
</dbReference>
<dbReference type="InterPro" id="IPR036412">
    <property type="entry name" value="HAD-like_sf"/>
</dbReference>
<dbReference type="Pfam" id="PF25109">
    <property type="entry name" value="HAD_PNKP"/>
    <property type="match status" value="1"/>
</dbReference>
<dbReference type="AlphaFoldDB" id="A0A928DNM3"/>
<organism evidence="2 3">
    <name type="scientific">Candidatus Avelusimicrobium gallicola</name>
    <dbReference type="NCBI Taxonomy" id="2562704"/>
    <lineage>
        <taxon>Bacteria</taxon>
        <taxon>Pseudomonadati</taxon>
        <taxon>Elusimicrobiota</taxon>
        <taxon>Elusimicrobia</taxon>
        <taxon>Elusimicrobiales</taxon>
        <taxon>Elusimicrobiaceae</taxon>
        <taxon>Candidatus Avelusimicrobium</taxon>
    </lineage>
</organism>
<accession>A0A928DNM3</accession>
<evidence type="ECO:0000259" key="1">
    <source>
        <dbReference type="Pfam" id="PF25109"/>
    </source>
</evidence>
<protein>
    <recommendedName>
        <fullName evidence="1">Polynucleotide kinase PNKP phosphatase domain-containing protein</fullName>
    </recommendedName>
</protein>
<reference evidence="2" key="1">
    <citation type="submission" date="2019-04" db="EMBL/GenBank/DDBJ databases">
        <title>Evolution of Biomass-Degrading Anaerobic Consortia Revealed by Metagenomics.</title>
        <authorList>
            <person name="Peng X."/>
        </authorList>
    </citation>
    <scope>NUCLEOTIDE SEQUENCE</scope>
    <source>
        <strain evidence="2">SIG66</strain>
    </source>
</reference>
<dbReference type="SUPFAM" id="SSF56784">
    <property type="entry name" value="HAD-like"/>
    <property type="match status" value="1"/>
</dbReference>
<dbReference type="InterPro" id="IPR023214">
    <property type="entry name" value="HAD_sf"/>
</dbReference>
<sequence length="146" mass="16964">MKTILFDIDGTLANLNGREDFLKQEIPDWKNFNAKMEEDLPNLPVVALYRALYESGKFEIILVSGRQERFRKVTETWLAWHEIPFGPLLMRADNDQRPDCDVKQDILNSLKAQGKQILFTVDDRQSVVDMWRANGITCLQCQKGNY</sequence>
<dbReference type="InterPro" id="IPR056782">
    <property type="entry name" value="HAD_PNKP"/>
</dbReference>
<feature type="domain" description="Polynucleotide kinase PNKP phosphatase" evidence="1">
    <location>
        <begin position="2"/>
        <end position="146"/>
    </location>
</feature>
<dbReference type="Proteomes" id="UP000725649">
    <property type="component" value="Unassembled WGS sequence"/>
</dbReference>
<comment type="caution">
    <text evidence="2">The sequence shown here is derived from an EMBL/GenBank/DDBJ whole genome shotgun (WGS) entry which is preliminary data.</text>
</comment>
<dbReference type="EMBL" id="SUVG01000001">
    <property type="protein sequence ID" value="MBE6420541.1"/>
    <property type="molecule type" value="Genomic_DNA"/>
</dbReference>
<evidence type="ECO:0000313" key="3">
    <source>
        <dbReference type="Proteomes" id="UP000725649"/>
    </source>
</evidence>
<gene>
    <name evidence="2" type="ORF">E7027_00090</name>
</gene>
<proteinExistence type="predicted"/>
<evidence type="ECO:0000313" key="2">
    <source>
        <dbReference type="EMBL" id="MBE6420541.1"/>
    </source>
</evidence>